<dbReference type="EC" id="4.2.1.75" evidence="3 9"/>
<evidence type="ECO:0000256" key="8">
    <source>
        <dbReference type="ARBA" id="ARBA00048617"/>
    </source>
</evidence>
<feature type="domain" description="Tetrapyrrole biosynthesis uroporphyrinogen III synthase" evidence="10">
    <location>
        <begin position="20"/>
        <end position="251"/>
    </location>
</feature>
<dbReference type="AlphaFoldDB" id="A0A9X3WTE3"/>
<dbReference type="GO" id="GO:0004852">
    <property type="term" value="F:uroporphyrinogen-III synthase activity"/>
    <property type="evidence" value="ECO:0007669"/>
    <property type="project" value="UniProtKB-UniRule"/>
</dbReference>
<dbReference type="GO" id="GO:0006780">
    <property type="term" value="P:uroporphyrinogen III biosynthetic process"/>
    <property type="evidence" value="ECO:0007669"/>
    <property type="project" value="UniProtKB-UniRule"/>
</dbReference>
<dbReference type="Proteomes" id="UP001145050">
    <property type="component" value="Unassembled WGS sequence"/>
</dbReference>
<gene>
    <name evidence="11" type="ORF">NC797_05210</name>
</gene>
<comment type="caution">
    <text evidence="11">The sequence shown here is derived from an EMBL/GenBank/DDBJ whole genome shotgun (WGS) entry which is preliminary data.</text>
</comment>
<dbReference type="PANTHER" id="PTHR38042:SF1">
    <property type="entry name" value="UROPORPHYRINOGEN-III SYNTHASE, CHLOROPLASTIC"/>
    <property type="match status" value="1"/>
</dbReference>
<keyword evidence="12" id="KW-1185">Reference proteome</keyword>
<comment type="catalytic activity">
    <reaction evidence="8 9">
        <text>hydroxymethylbilane = uroporphyrinogen III + H2O</text>
        <dbReference type="Rhea" id="RHEA:18965"/>
        <dbReference type="ChEBI" id="CHEBI:15377"/>
        <dbReference type="ChEBI" id="CHEBI:57308"/>
        <dbReference type="ChEBI" id="CHEBI:57845"/>
        <dbReference type="EC" id="4.2.1.75"/>
    </reaction>
</comment>
<dbReference type="EMBL" id="JAMQKB010000003">
    <property type="protein sequence ID" value="MDC3423906.1"/>
    <property type="molecule type" value="Genomic_DNA"/>
</dbReference>
<accession>A0A9X3WTE3</accession>
<protein>
    <recommendedName>
        <fullName evidence="7 9">Uroporphyrinogen-III synthase</fullName>
        <ecNumber evidence="3 9">4.2.1.75</ecNumber>
    </recommendedName>
</protein>
<comment type="function">
    <text evidence="6 9">Catalyzes cyclization of the linear tetrapyrrole, hydroxymethylbilane, to the macrocyclic uroporphyrinogen III.</text>
</comment>
<dbReference type="InterPro" id="IPR036108">
    <property type="entry name" value="4pyrrol_syn_uPrphyn_synt_sf"/>
</dbReference>
<evidence type="ECO:0000256" key="2">
    <source>
        <dbReference type="ARBA" id="ARBA00008133"/>
    </source>
</evidence>
<reference evidence="11" key="1">
    <citation type="submission" date="2022-06" db="EMBL/GenBank/DDBJ databases">
        <title>Aquibacillus sp. a new bacterium isolated from soil saline samples.</title>
        <authorList>
            <person name="Galisteo C."/>
            <person name="De La Haba R."/>
            <person name="Sanchez-Porro C."/>
            <person name="Ventosa A."/>
        </authorList>
    </citation>
    <scope>NUCLEOTIDE SEQUENCE</scope>
    <source>
        <strain evidence="11">3ASR75-11</strain>
    </source>
</reference>
<evidence type="ECO:0000256" key="7">
    <source>
        <dbReference type="ARBA" id="ARBA00040167"/>
    </source>
</evidence>
<comment type="similarity">
    <text evidence="2 9">Belongs to the uroporphyrinogen-III synthase family.</text>
</comment>
<evidence type="ECO:0000256" key="3">
    <source>
        <dbReference type="ARBA" id="ARBA00013109"/>
    </source>
</evidence>
<dbReference type="RefSeq" id="WP_272435686.1">
    <property type="nucleotide sequence ID" value="NZ_JAMQKB010000003.1"/>
</dbReference>
<dbReference type="Pfam" id="PF02602">
    <property type="entry name" value="HEM4"/>
    <property type="match status" value="1"/>
</dbReference>
<keyword evidence="5 9" id="KW-0627">Porphyrin biosynthesis</keyword>
<organism evidence="11 12">
    <name type="scientific">Terrihalobacillus insolitus</name>
    <dbReference type="NCBI Taxonomy" id="2950438"/>
    <lineage>
        <taxon>Bacteria</taxon>
        <taxon>Bacillati</taxon>
        <taxon>Bacillota</taxon>
        <taxon>Bacilli</taxon>
        <taxon>Bacillales</taxon>
        <taxon>Bacillaceae</taxon>
        <taxon>Terrihalobacillus</taxon>
    </lineage>
</organism>
<dbReference type="InterPro" id="IPR003754">
    <property type="entry name" value="4pyrrol_synth_uPrphyn_synth"/>
</dbReference>
<evidence type="ECO:0000256" key="6">
    <source>
        <dbReference type="ARBA" id="ARBA00037589"/>
    </source>
</evidence>
<comment type="pathway">
    <text evidence="1 9">Porphyrin-containing compound metabolism; protoporphyrin-IX biosynthesis; coproporphyrinogen-III from 5-aminolevulinate: step 3/4.</text>
</comment>
<dbReference type="PANTHER" id="PTHR38042">
    <property type="entry name" value="UROPORPHYRINOGEN-III SYNTHASE, CHLOROPLASTIC"/>
    <property type="match status" value="1"/>
</dbReference>
<evidence type="ECO:0000256" key="4">
    <source>
        <dbReference type="ARBA" id="ARBA00023239"/>
    </source>
</evidence>
<dbReference type="SUPFAM" id="SSF69618">
    <property type="entry name" value="HemD-like"/>
    <property type="match status" value="1"/>
</dbReference>
<evidence type="ECO:0000313" key="12">
    <source>
        <dbReference type="Proteomes" id="UP001145050"/>
    </source>
</evidence>
<dbReference type="Gene3D" id="3.40.50.10090">
    <property type="match status" value="2"/>
</dbReference>
<evidence type="ECO:0000256" key="9">
    <source>
        <dbReference type="RuleBase" id="RU366031"/>
    </source>
</evidence>
<dbReference type="CDD" id="cd06578">
    <property type="entry name" value="HemD"/>
    <property type="match status" value="1"/>
</dbReference>
<name>A0A9X3WTE3_9BACI</name>
<evidence type="ECO:0000313" key="11">
    <source>
        <dbReference type="EMBL" id="MDC3423906.1"/>
    </source>
</evidence>
<keyword evidence="4 9" id="KW-0456">Lyase</keyword>
<dbReference type="InterPro" id="IPR039793">
    <property type="entry name" value="UROS/Hem4"/>
</dbReference>
<evidence type="ECO:0000256" key="1">
    <source>
        <dbReference type="ARBA" id="ARBA00004772"/>
    </source>
</evidence>
<evidence type="ECO:0000256" key="5">
    <source>
        <dbReference type="ARBA" id="ARBA00023244"/>
    </source>
</evidence>
<dbReference type="GO" id="GO:0006782">
    <property type="term" value="P:protoporphyrinogen IX biosynthetic process"/>
    <property type="evidence" value="ECO:0007669"/>
    <property type="project" value="UniProtKB-UniRule"/>
</dbReference>
<proteinExistence type="inferred from homology"/>
<evidence type="ECO:0000259" key="10">
    <source>
        <dbReference type="Pfam" id="PF02602"/>
    </source>
</evidence>
<sequence length="264" mass="30263">MHPLEGKKVLVTRSKEQAKDFVTQLERVGAIPIVTPLLTFQLQLSEANQDILHRLQNFTWILFTSSNGVQFFFESLKHYDLLDQIPNAIQFGVVGHKTKQVLHSHGFKADFVPHTFNGETFIHAFLESYGKNERVLVVRGNQSLHTIPSMLQKFHVSFESIEVYQTIPNIEYKEDIVDYIKSGDIDAYSFTSPSTVETFDMLTNHIPNIVSLIKADKLCVCIGTTTADKAMEKGFKNICTPKHRFTMEGMVDALVQYYKEERKW</sequence>